<dbReference type="InterPro" id="IPR050641">
    <property type="entry name" value="RIFMO-like"/>
</dbReference>
<dbReference type="InterPro" id="IPR002938">
    <property type="entry name" value="FAD-bd"/>
</dbReference>
<evidence type="ECO:0000256" key="1">
    <source>
        <dbReference type="ARBA" id="ARBA00001974"/>
    </source>
</evidence>
<name>A0ABP4RL32_9ACTN</name>
<evidence type="ECO:0000259" key="4">
    <source>
        <dbReference type="Pfam" id="PF01494"/>
    </source>
</evidence>
<evidence type="ECO:0000313" key="6">
    <source>
        <dbReference type="Proteomes" id="UP001500064"/>
    </source>
</evidence>
<dbReference type="PANTHER" id="PTHR43004">
    <property type="entry name" value="TRK SYSTEM POTASSIUM UPTAKE PROTEIN"/>
    <property type="match status" value="1"/>
</dbReference>
<organism evidence="5 6">
    <name type="scientific">Nonomuraea maheshkhaliensis</name>
    <dbReference type="NCBI Taxonomy" id="419590"/>
    <lineage>
        <taxon>Bacteria</taxon>
        <taxon>Bacillati</taxon>
        <taxon>Actinomycetota</taxon>
        <taxon>Actinomycetes</taxon>
        <taxon>Streptosporangiales</taxon>
        <taxon>Streptosporangiaceae</taxon>
        <taxon>Nonomuraea</taxon>
    </lineage>
</organism>
<evidence type="ECO:0000313" key="5">
    <source>
        <dbReference type="EMBL" id="GAA1652965.1"/>
    </source>
</evidence>
<dbReference type="InterPro" id="IPR036188">
    <property type="entry name" value="FAD/NAD-bd_sf"/>
</dbReference>
<keyword evidence="2" id="KW-0285">Flavoprotein</keyword>
<dbReference type="RefSeq" id="WP_346109650.1">
    <property type="nucleotide sequence ID" value="NZ_BAAAMU010000048.1"/>
</dbReference>
<sequence length="441" mass="46547">MIDGPLIVGAGPVGLTAALLARARGLPVHVLEQLPSTEPKPGSRAIFLHRQTIRTLATASPYLAGRVTEEGLVWAGRATYWAGRQVHHRRHAPMPAELAPYVSLPQPRVEALLRETALRAGVTFSWCARADEVTLLDDSVLVRATDGRQWRSAFVIAADGAGSTVRRRLGIPMNGVPANGIRRGGFLRTGVRRDGVRRDGDARGDAFVVVDVAGDPDRPLPAERVFHYRHPRAAGRNVLVVPFTGGYRVDLQCRAGDDPAALAADPSAWLRPLLPPGHAGEITWSSHYVFRQAVAETFTSGRVLLAGEAAHLFAPFGARGLNSGIADAAAAVEAIASIASIASIAQAGLVRPGDERPGAALGADGAVLGALAGYDRVRRAAAERNRLAAGKALAHLTAAGPHRRATQRAAALAARILPRAGAWLDRQPFGPRDAGIPGSLY</sequence>
<comment type="cofactor">
    <cofactor evidence="1">
        <name>FAD</name>
        <dbReference type="ChEBI" id="CHEBI:57692"/>
    </cofactor>
</comment>
<proteinExistence type="predicted"/>
<accession>A0ABP4RL32</accession>
<dbReference type="SUPFAM" id="SSF51905">
    <property type="entry name" value="FAD/NAD(P)-binding domain"/>
    <property type="match status" value="1"/>
</dbReference>
<keyword evidence="3" id="KW-0274">FAD</keyword>
<gene>
    <name evidence="5" type="ORF">GCM10009733_057740</name>
</gene>
<keyword evidence="6" id="KW-1185">Reference proteome</keyword>
<comment type="caution">
    <text evidence="5">The sequence shown here is derived from an EMBL/GenBank/DDBJ whole genome shotgun (WGS) entry which is preliminary data.</text>
</comment>
<dbReference type="Proteomes" id="UP001500064">
    <property type="component" value="Unassembled WGS sequence"/>
</dbReference>
<dbReference type="Pfam" id="PF01494">
    <property type="entry name" value="FAD_binding_3"/>
    <property type="match status" value="1"/>
</dbReference>
<dbReference type="PANTHER" id="PTHR43004:SF19">
    <property type="entry name" value="BINDING MONOOXYGENASE, PUTATIVE (JCVI)-RELATED"/>
    <property type="match status" value="1"/>
</dbReference>
<reference evidence="6" key="1">
    <citation type="journal article" date="2019" name="Int. J. Syst. Evol. Microbiol.">
        <title>The Global Catalogue of Microorganisms (GCM) 10K type strain sequencing project: providing services to taxonomists for standard genome sequencing and annotation.</title>
        <authorList>
            <consortium name="The Broad Institute Genomics Platform"/>
            <consortium name="The Broad Institute Genome Sequencing Center for Infectious Disease"/>
            <person name="Wu L."/>
            <person name="Ma J."/>
        </authorList>
    </citation>
    <scope>NUCLEOTIDE SEQUENCE [LARGE SCALE GENOMIC DNA]</scope>
    <source>
        <strain evidence="6">JCM 13929</strain>
    </source>
</reference>
<dbReference type="EMBL" id="BAAAMU010000048">
    <property type="protein sequence ID" value="GAA1652965.1"/>
    <property type="molecule type" value="Genomic_DNA"/>
</dbReference>
<evidence type="ECO:0000256" key="2">
    <source>
        <dbReference type="ARBA" id="ARBA00022630"/>
    </source>
</evidence>
<evidence type="ECO:0000256" key="3">
    <source>
        <dbReference type="ARBA" id="ARBA00022827"/>
    </source>
</evidence>
<dbReference type="PRINTS" id="PR00420">
    <property type="entry name" value="RNGMNOXGNASE"/>
</dbReference>
<protein>
    <recommendedName>
        <fullName evidence="4">FAD-binding domain-containing protein</fullName>
    </recommendedName>
</protein>
<dbReference type="Gene3D" id="3.50.50.60">
    <property type="entry name" value="FAD/NAD(P)-binding domain"/>
    <property type="match status" value="2"/>
</dbReference>
<feature type="domain" description="FAD-binding" evidence="4">
    <location>
        <begin position="6"/>
        <end position="337"/>
    </location>
</feature>